<gene>
    <name evidence="2" type="ORF">UT34_C0001G0180</name>
</gene>
<evidence type="ECO:0000313" key="2">
    <source>
        <dbReference type="EMBL" id="KKR06140.1"/>
    </source>
</evidence>
<organism evidence="2 3">
    <name type="scientific">candidate division WS6 bacterium GW2011_GWF2_39_15</name>
    <dbReference type="NCBI Taxonomy" id="1619100"/>
    <lineage>
        <taxon>Bacteria</taxon>
        <taxon>Candidatus Dojkabacteria</taxon>
    </lineage>
</organism>
<name>A0A0G0Q6W0_9BACT</name>
<proteinExistence type="predicted"/>
<feature type="compositionally biased region" description="Polar residues" evidence="1">
    <location>
        <begin position="431"/>
        <end position="443"/>
    </location>
</feature>
<feature type="compositionally biased region" description="Polar residues" evidence="1">
    <location>
        <begin position="269"/>
        <end position="282"/>
    </location>
</feature>
<dbReference type="Proteomes" id="UP000034799">
    <property type="component" value="Unassembled WGS sequence"/>
</dbReference>
<evidence type="ECO:0000256" key="1">
    <source>
        <dbReference type="SAM" id="MobiDB-lite"/>
    </source>
</evidence>
<feature type="region of interest" description="Disordered" evidence="1">
    <location>
        <begin position="1"/>
        <end position="21"/>
    </location>
</feature>
<dbReference type="STRING" id="1619100.UT34_C0001G0180"/>
<protein>
    <submittedName>
        <fullName evidence="2">Uncharacterized protein</fullName>
    </submittedName>
</protein>
<accession>A0A0G0Q6W0</accession>
<sequence>MHMALPLRPQNPPSDRKSSETYLSPYRERYITESEDNSVELDRLRITWQAILEGSWNMSREMEVLSINRGQNEQEYTRERVAPNTPVSSLNADNKGIFQITLRSVQDPRIGPNGRRMDGGAPTGEGMLSTGIEVDCAIYEPDADRNHFYRDFNIFPPSQIPMDSEGTIATSGVIELNGVYQTRTRNIIILERIPIGGRIKLVATQIRIYLPITDGQISELEQNGYHEAGLVRESSAQAVDLLNDLTRLYEERVHARRIGNVIPEAHQTQEIQSHDNSTAVNEPSSSPTTIPTLTTPHIVEPPSLTSISGTTVSQPRTGLSDWAQDQERQFFENDRPRIQQEVEARVLAELEAARQRNASQRAERITTREERITHGLRDAIRGKLNAAVTSQAFDDLQWKDDLDGRRRYETSAVWGTKIQATISLLDELSGRKTQSTQDASQPRQRGRSMEDLISAMGPRPNEHPMYKVITRAIEQRDGFISNRNQAFVLRGMEYDGMYSNEWYLVERILDPNDNEWKTAVSIIAVIPSKPLTETEYLATARSIFDNYLIDNGRDIATERVDIRNMARHSVRYIN</sequence>
<feature type="region of interest" description="Disordered" evidence="1">
    <location>
        <begin position="269"/>
        <end position="314"/>
    </location>
</feature>
<feature type="compositionally biased region" description="Low complexity" evidence="1">
    <location>
        <begin position="283"/>
        <end position="296"/>
    </location>
</feature>
<feature type="compositionally biased region" description="Polar residues" evidence="1">
    <location>
        <begin position="303"/>
        <end position="314"/>
    </location>
</feature>
<reference evidence="2 3" key="1">
    <citation type="journal article" date="2015" name="Nature">
        <title>rRNA introns, odd ribosomes, and small enigmatic genomes across a large radiation of phyla.</title>
        <authorList>
            <person name="Brown C.T."/>
            <person name="Hug L.A."/>
            <person name="Thomas B.C."/>
            <person name="Sharon I."/>
            <person name="Castelle C.J."/>
            <person name="Singh A."/>
            <person name="Wilkins M.J."/>
            <person name="Williams K.H."/>
            <person name="Banfield J.F."/>
        </authorList>
    </citation>
    <scope>NUCLEOTIDE SEQUENCE [LARGE SCALE GENOMIC DNA]</scope>
</reference>
<dbReference type="EMBL" id="LBWK01000001">
    <property type="protein sequence ID" value="KKR06140.1"/>
    <property type="molecule type" value="Genomic_DNA"/>
</dbReference>
<dbReference type="AlphaFoldDB" id="A0A0G0Q6W0"/>
<comment type="caution">
    <text evidence="2">The sequence shown here is derived from an EMBL/GenBank/DDBJ whole genome shotgun (WGS) entry which is preliminary data.</text>
</comment>
<evidence type="ECO:0000313" key="3">
    <source>
        <dbReference type="Proteomes" id="UP000034799"/>
    </source>
</evidence>
<feature type="region of interest" description="Disordered" evidence="1">
    <location>
        <begin position="429"/>
        <end position="448"/>
    </location>
</feature>